<organism evidence="2">
    <name type="scientific">Hexamita inflata</name>
    <dbReference type="NCBI Taxonomy" id="28002"/>
    <lineage>
        <taxon>Eukaryota</taxon>
        <taxon>Metamonada</taxon>
        <taxon>Diplomonadida</taxon>
        <taxon>Hexamitidae</taxon>
        <taxon>Hexamitinae</taxon>
        <taxon>Hexamita</taxon>
    </lineage>
</organism>
<evidence type="ECO:0000313" key="2">
    <source>
        <dbReference type="EMBL" id="CAI9918339.1"/>
    </source>
</evidence>
<sequence>MHSYVYDHLFFFDLTFLKQKQKSYHHPTKLNTIFNLSGSKQKKYSFIQRHIRVTLFHIFLFVQQEREQKPLSFKRKRKRDAAEAAQRILEFSLLKTKTEEAKKLAKQQKLEAEAARKAEIEAEKQKKKLDELELAKLQDDQKTVYEAELKLKKEEEARLKKEQELEKNRLKRSKRNSTPLRRRRNKRKKC</sequence>
<gene>
    <name evidence="3" type="ORF">HINF_LOCUS38951</name>
    <name evidence="2" type="ORF">HINF_LOCUS5984</name>
</gene>
<reference evidence="2" key="1">
    <citation type="submission" date="2023-06" db="EMBL/GenBank/DDBJ databases">
        <authorList>
            <person name="Kurt Z."/>
        </authorList>
    </citation>
    <scope>NUCLEOTIDE SEQUENCE</scope>
</reference>
<proteinExistence type="predicted"/>
<feature type="region of interest" description="Disordered" evidence="1">
    <location>
        <begin position="162"/>
        <end position="190"/>
    </location>
</feature>
<comment type="caution">
    <text evidence="2">The sequence shown here is derived from an EMBL/GenBank/DDBJ whole genome shotgun (WGS) entry which is preliminary data.</text>
</comment>
<dbReference type="EMBL" id="CATOUU010000154">
    <property type="protein sequence ID" value="CAI9918339.1"/>
    <property type="molecule type" value="Genomic_DNA"/>
</dbReference>
<name>A0AA86TH38_9EUKA</name>
<dbReference type="Proteomes" id="UP001642409">
    <property type="component" value="Unassembled WGS sequence"/>
</dbReference>
<reference evidence="3 4" key="2">
    <citation type="submission" date="2024-07" db="EMBL/GenBank/DDBJ databases">
        <authorList>
            <person name="Akdeniz Z."/>
        </authorList>
    </citation>
    <scope>NUCLEOTIDE SEQUENCE [LARGE SCALE GENOMIC DNA]</scope>
</reference>
<dbReference type="EMBL" id="CAXDID020000149">
    <property type="protein sequence ID" value="CAL6041298.1"/>
    <property type="molecule type" value="Genomic_DNA"/>
</dbReference>
<protein>
    <submittedName>
        <fullName evidence="3">Hypothetical_protein</fullName>
    </submittedName>
</protein>
<keyword evidence="4" id="KW-1185">Reference proteome</keyword>
<dbReference type="AlphaFoldDB" id="A0AA86TH38"/>
<evidence type="ECO:0000256" key="1">
    <source>
        <dbReference type="SAM" id="MobiDB-lite"/>
    </source>
</evidence>
<evidence type="ECO:0000313" key="3">
    <source>
        <dbReference type="EMBL" id="CAL6041298.1"/>
    </source>
</evidence>
<accession>A0AA86TH38</accession>
<feature type="compositionally biased region" description="Basic residues" evidence="1">
    <location>
        <begin position="169"/>
        <end position="190"/>
    </location>
</feature>
<evidence type="ECO:0000313" key="4">
    <source>
        <dbReference type="Proteomes" id="UP001642409"/>
    </source>
</evidence>